<dbReference type="SUPFAM" id="SSF46626">
    <property type="entry name" value="Cytochrome c"/>
    <property type="match status" value="2"/>
</dbReference>
<evidence type="ECO:0000256" key="10">
    <source>
        <dbReference type="SAM" id="SignalP"/>
    </source>
</evidence>
<dbReference type="PANTHER" id="PTHR33751:SF9">
    <property type="entry name" value="CYTOCHROME C4"/>
    <property type="match status" value="1"/>
</dbReference>
<feature type="signal peptide" evidence="10">
    <location>
        <begin position="1"/>
        <end position="23"/>
    </location>
</feature>
<dbReference type="InterPro" id="IPR036909">
    <property type="entry name" value="Cyt_c-like_dom_sf"/>
</dbReference>
<proteinExistence type="predicted"/>
<evidence type="ECO:0000256" key="3">
    <source>
        <dbReference type="ARBA" id="ARBA00022617"/>
    </source>
</evidence>
<evidence type="ECO:0000256" key="5">
    <source>
        <dbReference type="ARBA" id="ARBA00022764"/>
    </source>
</evidence>
<gene>
    <name evidence="12" type="ORF">ABR69_04400</name>
</gene>
<evidence type="ECO:0000313" key="13">
    <source>
        <dbReference type="Proteomes" id="UP000051934"/>
    </source>
</evidence>
<feature type="binding site" description="covalent" evidence="8">
    <location>
        <position position="137"/>
    </location>
    <ligand>
        <name>heme c</name>
        <dbReference type="ChEBI" id="CHEBI:61717"/>
        <label>2</label>
    </ligand>
</feature>
<keyword evidence="6" id="KW-0249">Electron transport</keyword>
<feature type="domain" description="Cytochrome c" evidence="11">
    <location>
        <begin position="29"/>
        <end position="107"/>
    </location>
</feature>
<dbReference type="Pfam" id="PF00034">
    <property type="entry name" value="Cytochrom_C"/>
    <property type="match status" value="2"/>
</dbReference>
<dbReference type="EMBL" id="LIBB01000288">
    <property type="protein sequence ID" value="KRO70847.1"/>
    <property type="molecule type" value="Genomic_DNA"/>
</dbReference>
<feature type="binding site" description="covalent" evidence="8">
    <location>
        <position position="140"/>
    </location>
    <ligand>
        <name>heme c</name>
        <dbReference type="ChEBI" id="CHEBI:61717"/>
        <label>2</label>
    </ligand>
</feature>
<keyword evidence="2" id="KW-0813">Transport</keyword>
<evidence type="ECO:0000256" key="9">
    <source>
        <dbReference type="PIRSR" id="PIRSR000005-2"/>
    </source>
</evidence>
<keyword evidence="7 9" id="KW-0408">Iron</keyword>
<dbReference type="AlphaFoldDB" id="A0A0R2S7G6"/>
<organism evidence="12 13">
    <name type="scientific">OM182 bacterium BACL3 MAG-120507-bin80</name>
    <dbReference type="NCBI Taxonomy" id="1655577"/>
    <lineage>
        <taxon>Bacteria</taxon>
        <taxon>Pseudomonadati</taxon>
        <taxon>Pseudomonadota</taxon>
        <taxon>Gammaproteobacteria</taxon>
        <taxon>OMG group</taxon>
        <taxon>OM182 clade</taxon>
    </lineage>
</organism>
<comment type="PTM">
    <text evidence="8">Binds 2 heme c groups covalently per subunit.</text>
</comment>
<reference evidence="12 13" key="1">
    <citation type="submission" date="2015-10" db="EMBL/GenBank/DDBJ databases">
        <title>Metagenome-Assembled Genomes uncover a global brackish microbiome.</title>
        <authorList>
            <person name="Hugerth L.W."/>
            <person name="Larsson J."/>
            <person name="Alneberg J."/>
            <person name="Lindh M.V."/>
            <person name="Legrand C."/>
            <person name="Pinhassi J."/>
            <person name="Andersson A.F."/>
        </authorList>
    </citation>
    <scope>NUCLEOTIDE SEQUENCE [LARGE SCALE GENOMIC DNA]</scope>
    <source>
        <strain evidence="12">BACL4 MAG-120507-bin80</strain>
    </source>
</reference>
<evidence type="ECO:0000256" key="2">
    <source>
        <dbReference type="ARBA" id="ARBA00022448"/>
    </source>
</evidence>
<keyword evidence="4 9" id="KW-0479">Metal-binding</keyword>
<feature type="binding site" description="covalent" evidence="8">
    <location>
        <position position="41"/>
    </location>
    <ligand>
        <name>heme c</name>
        <dbReference type="ChEBI" id="CHEBI:61717"/>
        <label>1</label>
    </ligand>
</feature>
<dbReference type="InterPro" id="IPR024167">
    <property type="entry name" value="Cytochrome_c4-like"/>
</dbReference>
<evidence type="ECO:0000259" key="11">
    <source>
        <dbReference type="PROSITE" id="PS51007"/>
    </source>
</evidence>
<sequence>MNKFAIALVSLVVSLLISAMAPALVFAQGDAAAGKAKSALCGSCHGVDGNSALAMNPKLAGQGAGYLYKQLVEFKSGVRQNATMAAMVMSLSDQDMLDLSAYYASQQVTIGGADPALIELGESIYRGGNKELGVAACTSCHSTDGTGNAPAKFPAVGGQHAEYTVAQLKAFRSGMRNNDSGSMMRSTVERLTDKEIEALASYLEGLN</sequence>
<feature type="binding site" description="axial binding residue" evidence="9">
    <location>
        <position position="45"/>
    </location>
    <ligand>
        <name>heme c</name>
        <dbReference type="ChEBI" id="CHEBI:61717"/>
        <label>1</label>
    </ligand>
    <ligandPart>
        <name>Fe</name>
        <dbReference type="ChEBI" id="CHEBI:18248"/>
    </ligandPart>
</feature>
<evidence type="ECO:0000256" key="1">
    <source>
        <dbReference type="ARBA" id="ARBA00004418"/>
    </source>
</evidence>
<feature type="binding site" description="axial binding residue" evidence="9">
    <location>
        <position position="184"/>
    </location>
    <ligand>
        <name>heme c</name>
        <dbReference type="ChEBI" id="CHEBI:61717"/>
        <label>2</label>
    </ligand>
    <ligandPart>
        <name>Fe</name>
        <dbReference type="ChEBI" id="CHEBI:18248"/>
    </ligandPart>
</feature>
<dbReference type="GO" id="GO:0042597">
    <property type="term" value="C:periplasmic space"/>
    <property type="evidence" value="ECO:0007669"/>
    <property type="project" value="UniProtKB-SubCell"/>
</dbReference>
<name>A0A0R2S7G6_9GAMM</name>
<dbReference type="GO" id="GO:0005506">
    <property type="term" value="F:iron ion binding"/>
    <property type="evidence" value="ECO:0007669"/>
    <property type="project" value="InterPro"/>
</dbReference>
<evidence type="ECO:0000256" key="4">
    <source>
        <dbReference type="ARBA" id="ARBA00022723"/>
    </source>
</evidence>
<dbReference type="GO" id="GO:0009055">
    <property type="term" value="F:electron transfer activity"/>
    <property type="evidence" value="ECO:0007669"/>
    <property type="project" value="InterPro"/>
</dbReference>
<evidence type="ECO:0000256" key="7">
    <source>
        <dbReference type="ARBA" id="ARBA00023004"/>
    </source>
</evidence>
<dbReference type="InterPro" id="IPR009056">
    <property type="entry name" value="Cyt_c-like_dom"/>
</dbReference>
<comment type="caution">
    <text evidence="12">The sequence shown here is derived from an EMBL/GenBank/DDBJ whole genome shotgun (WGS) entry which is preliminary data.</text>
</comment>
<keyword evidence="10" id="KW-0732">Signal</keyword>
<dbReference type="PANTHER" id="PTHR33751">
    <property type="entry name" value="CBB3-TYPE CYTOCHROME C OXIDASE SUBUNIT FIXP"/>
    <property type="match status" value="1"/>
</dbReference>
<dbReference type="PIRSF" id="PIRSF000005">
    <property type="entry name" value="Cytochrome_c4"/>
    <property type="match status" value="1"/>
</dbReference>
<feature type="binding site" description="axial binding residue" evidence="9">
    <location>
        <position position="84"/>
    </location>
    <ligand>
        <name>heme c</name>
        <dbReference type="ChEBI" id="CHEBI:61717"/>
        <label>1</label>
    </ligand>
    <ligandPart>
        <name>Fe</name>
        <dbReference type="ChEBI" id="CHEBI:18248"/>
    </ligandPart>
</feature>
<evidence type="ECO:0000256" key="8">
    <source>
        <dbReference type="PIRSR" id="PIRSR000005-1"/>
    </source>
</evidence>
<feature type="binding site" description="covalent" evidence="8">
    <location>
        <position position="44"/>
    </location>
    <ligand>
        <name>heme c</name>
        <dbReference type="ChEBI" id="CHEBI:61717"/>
        <label>1</label>
    </ligand>
</feature>
<protein>
    <submittedName>
        <fullName evidence="12">Cytochrome C</fullName>
    </submittedName>
</protein>
<dbReference type="Proteomes" id="UP000051934">
    <property type="component" value="Unassembled WGS sequence"/>
</dbReference>
<evidence type="ECO:0000256" key="6">
    <source>
        <dbReference type="ARBA" id="ARBA00022982"/>
    </source>
</evidence>
<dbReference type="GO" id="GO:0020037">
    <property type="term" value="F:heme binding"/>
    <property type="evidence" value="ECO:0007669"/>
    <property type="project" value="InterPro"/>
</dbReference>
<comment type="subcellular location">
    <subcellularLocation>
        <location evidence="1">Periplasm</location>
    </subcellularLocation>
</comment>
<dbReference type="PROSITE" id="PS51007">
    <property type="entry name" value="CYTC"/>
    <property type="match status" value="2"/>
</dbReference>
<keyword evidence="3 8" id="KW-0349">Heme</keyword>
<feature type="binding site" description="axial binding residue" evidence="9">
    <location>
        <position position="141"/>
    </location>
    <ligand>
        <name>heme c</name>
        <dbReference type="ChEBI" id="CHEBI:61717"/>
        <label>2</label>
    </ligand>
    <ligandPart>
        <name>Fe</name>
        <dbReference type="ChEBI" id="CHEBI:18248"/>
    </ligandPart>
</feature>
<accession>A0A0R2S7G6</accession>
<keyword evidence="5" id="KW-0574">Periplasm</keyword>
<dbReference type="InterPro" id="IPR050597">
    <property type="entry name" value="Cytochrome_c_Oxidase_Subunit"/>
</dbReference>
<dbReference type="Gene3D" id="1.10.760.10">
    <property type="entry name" value="Cytochrome c-like domain"/>
    <property type="match status" value="2"/>
</dbReference>
<feature type="domain" description="Cytochrome c" evidence="11">
    <location>
        <begin position="116"/>
        <end position="207"/>
    </location>
</feature>
<feature type="chain" id="PRO_5006586916" evidence="10">
    <location>
        <begin position="24"/>
        <end position="207"/>
    </location>
</feature>
<evidence type="ECO:0000313" key="12">
    <source>
        <dbReference type="EMBL" id="KRO70847.1"/>
    </source>
</evidence>